<dbReference type="Proteomes" id="UP001597374">
    <property type="component" value="Unassembled WGS sequence"/>
</dbReference>
<dbReference type="EMBL" id="JBHUIM010000003">
    <property type="protein sequence ID" value="MFD2248242.1"/>
    <property type="molecule type" value="Genomic_DNA"/>
</dbReference>
<evidence type="ECO:0000256" key="2">
    <source>
        <dbReference type="ARBA" id="ARBA00023136"/>
    </source>
</evidence>
<evidence type="ECO:0000256" key="1">
    <source>
        <dbReference type="ARBA" id="ARBA00022729"/>
    </source>
</evidence>
<dbReference type="Pfam" id="PF13174">
    <property type="entry name" value="TPR_6"/>
    <property type="match status" value="1"/>
</dbReference>
<evidence type="ECO:0000313" key="6">
    <source>
        <dbReference type="Proteomes" id="UP001597374"/>
    </source>
</evidence>
<dbReference type="Gene3D" id="1.25.40.10">
    <property type="entry name" value="Tetratricopeptide repeat domain"/>
    <property type="match status" value="1"/>
</dbReference>
<name>A0ABW5D2X7_9BACT</name>
<gene>
    <name evidence="5" type="ORF">ACFSKP_18380</name>
</gene>
<keyword evidence="1" id="KW-0732">Signal</keyword>
<evidence type="ECO:0000256" key="3">
    <source>
        <dbReference type="ARBA" id="ARBA00023237"/>
    </source>
</evidence>
<dbReference type="InterPro" id="IPR011990">
    <property type="entry name" value="TPR-like_helical_dom_sf"/>
</dbReference>
<keyword evidence="6" id="KW-1185">Reference proteome</keyword>
<dbReference type="RefSeq" id="WP_250431831.1">
    <property type="nucleotide sequence ID" value="NZ_JALPRR010000004.1"/>
</dbReference>
<accession>A0ABW5D2X7</accession>
<sequence length="280" mass="32579">MNRGFLHTVVLIGLLLVAAGCSNFQKLLKSDNVDKKYQAALQYYEKEDYYRASQLLEQVMPLLSGREEGERARFLFANSQFKQGDYILSAYQFKLFYETYPRSELAEEAMFLYAQSQYKQSPTHSQDQTSTLTAIEALQEFLVRYPTSKFAEEANGMIEKLTAKLDQKAFESARLYYQLRYFRSAVVAFTNFQRENPSSPYAEEAAFLRLDAQYRFGLESVPDKQQERFMEAVDYYQSFIDQYPESRFLRSAEQVYENTLAELEKVKKTNTANTANTANK</sequence>
<dbReference type="InterPro" id="IPR017689">
    <property type="entry name" value="BamD"/>
</dbReference>
<dbReference type="Pfam" id="PF13525">
    <property type="entry name" value="YfiO"/>
    <property type="match status" value="1"/>
</dbReference>
<dbReference type="NCBIfam" id="TIGR03302">
    <property type="entry name" value="OM_YfiO"/>
    <property type="match status" value="1"/>
</dbReference>
<evidence type="ECO:0000313" key="5">
    <source>
        <dbReference type="EMBL" id="MFD2248242.1"/>
    </source>
</evidence>
<keyword evidence="3" id="KW-0998">Cell outer membrane</keyword>
<dbReference type="InterPro" id="IPR039565">
    <property type="entry name" value="BamD-like"/>
</dbReference>
<feature type="domain" description="Outer membrane lipoprotein BamD-like" evidence="4">
    <location>
        <begin position="34"/>
        <end position="186"/>
    </location>
</feature>
<reference evidence="6" key="1">
    <citation type="journal article" date="2019" name="Int. J. Syst. Evol. Microbiol.">
        <title>The Global Catalogue of Microorganisms (GCM) 10K type strain sequencing project: providing services to taxonomists for standard genome sequencing and annotation.</title>
        <authorList>
            <consortium name="The Broad Institute Genomics Platform"/>
            <consortium name="The Broad Institute Genome Sequencing Center for Infectious Disease"/>
            <person name="Wu L."/>
            <person name="Ma J."/>
        </authorList>
    </citation>
    <scope>NUCLEOTIDE SEQUENCE [LARGE SCALE GENOMIC DNA]</scope>
    <source>
        <strain evidence="6">CGMCC 4.1782</strain>
    </source>
</reference>
<dbReference type="PROSITE" id="PS51257">
    <property type="entry name" value="PROKAR_LIPOPROTEIN"/>
    <property type="match status" value="1"/>
</dbReference>
<organism evidence="5 6">
    <name type="scientific">Pontibacter ruber</name>
    <dbReference type="NCBI Taxonomy" id="1343895"/>
    <lineage>
        <taxon>Bacteria</taxon>
        <taxon>Pseudomonadati</taxon>
        <taxon>Bacteroidota</taxon>
        <taxon>Cytophagia</taxon>
        <taxon>Cytophagales</taxon>
        <taxon>Hymenobacteraceae</taxon>
        <taxon>Pontibacter</taxon>
    </lineage>
</organism>
<dbReference type="InterPro" id="IPR019734">
    <property type="entry name" value="TPR_rpt"/>
</dbReference>
<protein>
    <submittedName>
        <fullName evidence="5">Outer membrane protein assembly factor BamD</fullName>
    </submittedName>
</protein>
<evidence type="ECO:0000259" key="4">
    <source>
        <dbReference type="Pfam" id="PF13525"/>
    </source>
</evidence>
<proteinExistence type="predicted"/>
<comment type="caution">
    <text evidence="5">The sequence shown here is derived from an EMBL/GenBank/DDBJ whole genome shotgun (WGS) entry which is preliminary data.</text>
</comment>
<keyword evidence="2" id="KW-0472">Membrane</keyword>